<reference evidence="2 3" key="1">
    <citation type="submission" date="2024-03" db="EMBL/GenBank/DDBJ databases">
        <title>Adaptation during the transition from Ophiocordyceps entomopathogen to insect associate is accompanied by gene loss and intensified selection.</title>
        <authorList>
            <person name="Ward C.M."/>
            <person name="Onetto C.A."/>
            <person name="Borneman A.R."/>
        </authorList>
    </citation>
    <scope>NUCLEOTIDE SEQUENCE [LARGE SCALE GENOMIC DNA]</scope>
    <source>
        <strain evidence="2">AWRI1</strain>
        <tissue evidence="2">Single Adult Female</tissue>
    </source>
</reference>
<accession>A0AAN9TGD6</accession>
<dbReference type="InterPro" id="IPR014030">
    <property type="entry name" value="Ketoacyl_synth_N"/>
</dbReference>
<protein>
    <recommendedName>
        <fullName evidence="1">Ketosynthase family 3 (KS3) domain-containing protein</fullName>
    </recommendedName>
</protein>
<evidence type="ECO:0000313" key="2">
    <source>
        <dbReference type="EMBL" id="KAK7571973.1"/>
    </source>
</evidence>
<name>A0AAN9TGD6_9HEMI</name>
<dbReference type="SMART" id="SM00825">
    <property type="entry name" value="PKS_KS"/>
    <property type="match status" value="1"/>
</dbReference>
<evidence type="ECO:0000313" key="3">
    <source>
        <dbReference type="Proteomes" id="UP001367676"/>
    </source>
</evidence>
<feature type="domain" description="Ketosynthase family 3 (KS3)" evidence="1">
    <location>
        <begin position="4"/>
        <end position="420"/>
    </location>
</feature>
<comment type="caution">
    <text evidence="2">The sequence shown here is derived from an EMBL/GenBank/DDBJ whole genome shotgun (WGS) entry which is preliminary data.</text>
</comment>
<organism evidence="2 3">
    <name type="scientific">Parthenolecanium corni</name>
    <dbReference type="NCBI Taxonomy" id="536013"/>
    <lineage>
        <taxon>Eukaryota</taxon>
        <taxon>Metazoa</taxon>
        <taxon>Ecdysozoa</taxon>
        <taxon>Arthropoda</taxon>
        <taxon>Hexapoda</taxon>
        <taxon>Insecta</taxon>
        <taxon>Pterygota</taxon>
        <taxon>Neoptera</taxon>
        <taxon>Paraneoptera</taxon>
        <taxon>Hemiptera</taxon>
        <taxon>Sternorrhyncha</taxon>
        <taxon>Coccoidea</taxon>
        <taxon>Coccidae</taxon>
        <taxon>Parthenolecanium</taxon>
    </lineage>
</organism>
<dbReference type="InterPro" id="IPR032821">
    <property type="entry name" value="PKS_assoc"/>
</dbReference>
<dbReference type="Gene3D" id="3.40.47.10">
    <property type="match status" value="1"/>
</dbReference>
<dbReference type="PROSITE" id="PS52004">
    <property type="entry name" value="KS3_2"/>
    <property type="match status" value="1"/>
</dbReference>
<keyword evidence="3" id="KW-1185">Reference proteome</keyword>
<dbReference type="SUPFAM" id="SSF55048">
    <property type="entry name" value="Probable ACP-binding domain of malonyl-CoA ACP transacylase"/>
    <property type="match status" value="1"/>
</dbReference>
<dbReference type="SUPFAM" id="SSF53901">
    <property type="entry name" value="Thiolase-like"/>
    <property type="match status" value="2"/>
</dbReference>
<dbReference type="SMART" id="SM00827">
    <property type="entry name" value="PKS_AT"/>
    <property type="match status" value="1"/>
</dbReference>
<dbReference type="Gene3D" id="3.30.70.3290">
    <property type="match status" value="1"/>
</dbReference>
<evidence type="ECO:0000259" key="1">
    <source>
        <dbReference type="PROSITE" id="PS52004"/>
    </source>
</evidence>
<dbReference type="InterPro" id="IPR016039">
    <property type="entry name" value="Thiolase-like"/>
</dbReference>
<sequence length="893" mass="98613">MAFKFDVVVSGISGRFPECNDIDTFKKKLYKGNSNEFITSDDRKWNPGFRLNRFGDKAAVPDATGKFKQEIEFDYRMFKYNQLYAKSTDVINRKVSEVSFEAIVDAGINPYSLDGANIGVFFMGGTSETESKLIMANMKNYTFILGCGKTMGPNRLSYALNFTGPSYALCTDPIGGLEALKMAKEQISDGTIEAAVVIAVSNISDPKFSYQYMNLDLLSLEGISRSFDKNANGFVRSESAVAFFLQREQEAKRQYAKLILCDTIFDGLSSHTLLGYDEEYLKNSLNKIYERNAEGTLAEDVAFLELTGSAVKKLESIEANAVTDILCKQRTTPLMVGSVMSCVGHTEAASGLLSVLKTLLVLDSQNIPPNANLSEVNQDIRAIREKKIKVTEQKTELDGNIAAVNTIGLWGMVNHAVFQNNASRKQKNNFDNIPRLILLSGRTAEGLGQVLKKIEFDSFNEDTVALINEVFHKNMPFHIYRGFTILPKTDKMTAVLDESGSPKRPVCFIFSGMGSQWNGMGKQLLDLPIIAEVIKRCDAVLRPKSVDIYKVLLSEDPTIFDDITMSFVGIICIQIALVEVLKKLNIVPNLILGHSVGEMGCAYADGCITVEQAVLGSYARGIASTSTKTIRGMMAAVGQGFEEIKNNLPPSIEVACHNAINSCTLSGPALDVDVFVDRLKKQEIFAKSVNVANIAFHSQYIAPAAPKLLQLLKQIIPEPKKRSSKWISSSIPKSEWHLPLAHQCSAEYLTNNLLKPVLFEEACRHIPKDAICVEIAPHGLLQAILRRSLPETCTNISLTLRSTRKDNLNYLLSSIGKLYVAGCEPAVNNLHPSIKFPVPRGTPSISPYCTWFHGDNDELCPPYCKTEVFTISFVKNNISKIIIMTLNQLVSSA</sequence>
<dbReference type="InterPro" id="IPR001227">
    <property type="entry name" value="Ac_transferase_dom_sf"/>
</dbReference>
<dbReference type="PANTHER" id="PTHR43775">
    <property type="entry name" value="FATTY ACID SYNTHASE"/>
    <property type="match status" value="1"/>
</dbReference>
<dbReference type="Pfam" id="PF16197">
    <property type="entry name" value="KAsynt_C_assoc"/>
    <property type="match status" value="1"/>
</dbReference>
<dbReference type="Proteomes" id="UP001367676">
    <property type="component" value="Unassembled WGS sequence"/>
</dbReference>
<dbReference type="Pfam" id="PF00698">
    <property type="entry name" value="Acyl_transf_1"/>
    <property type="match status" value="1"/>
</dbReference>
<dbReference type="AlphaFoldDB" id="A0AAN9TGD6"/>
<dbReference type="Pfam" id="PF00109">
    <property type="entry name" value="ketoacyl-synt"/>
    <property type="match status" value="1"/>
</dbReference>
<dbReference type="PANTHER" id="PTHR43775:SF23">
    <property type="entry name" value="FATTY ACID SYNTHASE 3"/>
    <property type="match status" value="1"/>
</dbReference>
<dbReference type="InterPro" id="IPR016035">
    <property type="entry name" value="Acyl_Trfase/lysoPLipase"/>
</dbReference>
<dbReference type="EMBL" id="JBBCAQ010000038">
    <property type="protein sequence ID" value="KAK7571973.1"/>
    <property type="molecule type" value="Genomic_DNA"/>
</dbReference>
<dbReference type="InterPro" id="IPR014043">
    <property type="entry name" value="Acyl_transferase_dom"/>
</dbReference>
<dbReference type="InterPro" id="IPR050091">
    <property type="entry name" value="PKS_NRPS_Biosynth_Enz"/>
</dbReference>
<dbReference type="GO" id="GO:0004312">
    <property type="term" value="F:fatty acid synthase activity"/>
    <property type="evidence" value="ECO:0007669"/>
    <property type="project" value="TreeGrafter"/>
</dbReference>
<dbReference type="InterPro" id="IPR014031">
    <property type="entry name" value="Ketoacyl_synth_C"/>
</dbReference>
<dbReference type="SUPFAM" id="SSF52151">
    <property type="entry name" value="FabD/lysophospholipase-like"/>
    <property type="match status" value="1"/>
</dbReference>
<dbReference type="Pfam" id="PF02801">
    <property type="entry name" value="Ketoacyl-synt_C"/>
    <property type="match status" value="1"/>
</dbReference>
<dbReference type="CDD" id="cd00833">
    <property type="entry name" value="PKS"/>
    <property type="match status" value="1"/>
</dbReference>
<proteinExistence type="predicted"/>
<dbReference type="GO" id="GO:0006633">
    <property type="term" value="P:fatty acid biosynthetic process"/>
    <property type="evidence" value="ECO:0007669"/>
    <property type="project" value="TreeGrafter"/>
</dbReference>
<dbReference type="Gene3D" id="3.40.366.10">
    <property type="entry name" value="Malonyl-Coenzyme A Acyl Carrier Protein, domain 2"/>
    <property type="match status" value="1"/>
</dbReference>
<dbReference type="InterPro" id="IPR020841">
    <property type="entry name" value="PKS_Beta-ketoAc_synthase_dom"/>
</dbReference>
<gene>
    <name evidence="2" type="ORF">V9T40_014445</name>
</gene>
<dbReference type="InterPro" id="IPR016036">
    <property type="entry name" value="Malonyl_transacylase_ACP-bd"/>
</dbReference>